<sequence>MFIVVDIGGTKTRVARSRDLETLDQTVIVATPNDYRSGRDRLIALAQELSGGERVEALAVGAPGVISRDRRTLVHAPNLAGWNGASLVDDLQHVLGAPVILENDTAMVGLGEATFGAGRGATILAYVTVSTGVNGARIVDGVIDRAIFNFEIGEQILGTVLDAPTLEDLVSGHAIGERFGAPPESLAKDHPVWDELARIVAIGLHNTVAYWSPDRFVIGGSMMKEVGVSIDRTRSALLLLRRKNPTIPDIVHASLGDLGACGAASRGYETRNEERQFA</sequence>
<dbReference type="RefSeq" id="WP_124740339.1">
    <property type="nucleotide sequence ID" value="NZ_CP034087.1"/>
</dbReference>
<name>A0A3G8MA09_9HYPH</name>
<dbReference type="PANTHER" id="PTHR18964:SF149">
    <property type="entry name" value="BIFUNCTIONAL UDP-N-ACETYLGLUCOSAMINE 2-EPIMERASE_N-ACETYLMANNOSAMINE KINASE"/>
    <property type="match status" value="1"/>
</dbReference>
<dbReference type="SUPFAM" id="SSF53067">
    <property type="entry name" value="Actin-like ATPase domain"/>
    <property type="match status" value="1"/>
</dbReference>
<evidence type="ECO:0000313" key="2">
    <source>
        <dbReference type="EMBL" id="AZG78829.1"/>
    </source>
</evidence>
<dbReference type="PANTHER" id="PTHR18964">
    <property type="entry name" value="ROK (REPRESSOR, ORF, KINASE) FAMILY"/>
    <property type="match status" value="1"/>
</dbReference>
<dbReference type="AlphaFoldDB" id="A0A3G8MA09"/>
<dbReference type="Pfam" id="PF00480">
    <property type="entry name" value="ROK"/>
    <property type="match status" value="1"/>
</dbReference>
<gene>
    <name evidence="2" type="ORF">EHO51_18515</name>
</gene>
<geneLocation type="plasmid" evidence="3">
    <name>pgw6_1</name>
</geneLocation>
<dbReference type="EMBL" id="CP034087">
    <property type="protein sequence ID" value="AZG78829.1"/>
    <property type="molecule type" value="Genomic_DNA"/>
</dbReference>
<reference evidence="2 3" key="1">
    <citation type="submission" date="2018-11" db="EMBL/GenBank/DDBJ databases">
        <title>Genome squencing of methanotrophic bacteria isolated from alkaline groundwater in Korea.</title>
        <authorList>
            <person name="Nguyen L.N."/>
        </authorList>
    </citation>
    <scope>NUCLEOTIDE SEQUENCE [LARGE SCALE GENOMIC DNA]</scope>
    <source>
        <strain evidence="2 3">GW6</strain>
        <plasmid evidence="3">pgw6_1</plasmid>
    </source>
</reference>
<comment type="similarity">
    <text evidence="1">Belongs to the ROK (NagC/XylR) family.</text>
</comment>
<evidence type="ECO:0000256" key="1">
    <source>
        <dbReference type="ARBA" id="ARBA00006479"/>
    </source>
</evidence>
<dbReference type="InterPro" id="IPR043129">
    <property type="entry name" value="ATPase_NBD"/>
</dbReference>
<proteinExistence type="inferred from homology"/>
<evidence type="ECO:0000313" key="3">
    <source>
        <dbReference type="Proteomes" id="UP000273982"/>
    </source>
</evidence>
<dbReference type="Gene3D" id="3.30.420.40">
    <property type="match status" value="2"/>
</dbReference>
<organism evidence="2 3">
    <name type="scientific">Methylocystis rosea</name>
    <dbReference type="NCBI Taxonomy" id="173366"/>
    <lineage>
        <taxon>Bacteria</taxon>
        <taxon>Pseudomonadati</taxon>
        <taxon>Pseudomonadota</taxon>
        <taxon>Alphaproteobacteria</taxon>
        <taxon>Hyphomicrobiales</taxon>
        <taxon>Methylocystaceae</taxon>
        <taxon>Methylocystis</taxon>
    </lineage>
</organism>
<dbReference type="InterPro" id="IPR000600">
    <property type="entry name" value="ROK"/>
</dbReference>
<accession>A0A3G8MA09</accession>
<dbReference type="Proteomes" id="UP000273982">
    <property type="component" value="Plasmid pGW6_1"/>
</dbReference>
<protein>
    <submittedName>
        <fullName evidence="2">ROK family protein</fullName>
    </submittedName>
</protein>
<keyword evidence="2" id="KW-0614">Plasmid</keyword>
<dbReference type="KEGG" id="mros:EHO51_18515"/>
<dbReference type="CDD" id="cd23763">
    <property type="entry name" value="ASKHA_ATPase_ROK"/>
    <property type="match status" value="1"/>
</dbReference>